<dbReference type="PIRSF" id="PIRSF030066">
    <property type="entry name" value="UCP030066"/>
    <property type="match status" value="1"/>
</dbReference>
<organism evidence="6 7">
    <name type="scientific">Paenibacillus rhizovicinus</name>
    <dbReference type="NCBI Taxonomy" id="2704463"/>
    <lineage>
        <taxon>Bacteria</taxon>
        <taxon>Bacillati</taxon>
        <taxon>Bacillota</taxon>
        <taxon>Bacilli</taxon>
        <taxon>Bacillales</taxon>
        <taxon>Paenibacillaceae</taxon>
        <taxon>Paenibacillus</taxon>
    </lineage>
</organism>
<dbReference type="AlphaFoldDB" id="A0A6C0PA79"/>
<dbReference type="InterPro" id="IPR032808">
    <property type="entry name" value="DoxX"/>
</dbReference>
<evidence type="ECO:0000256" key="4">
    <source>
        <dbReference type="ARBA" id="ARBA00023136"/>
    </source>
</evidence>
<name>A0A6C0PA79_9BACL</name>
<dbReference type="Pfam" id="PF13564">
    <property type="entry name" value="DoxX_2"/>
    <property type="match status" value="1"/>
</dbReference>
<feature type="transmembrane region" description="Helical" evidence="5">
    <location>
        <begin position="96"/>
        <end position="112"/>
    </location>
</feature>
<evidence type="ECO:0000256" key="5">
    <source>
        <dbReference type="SAM" id="Phobius"/>
    </source>
</evidence>
<keyword evidence="6" id="KW-0614">Plasmid</keyword>
<evidence type="ECO:0000313" key="6">
    <source>
        <dbReference type="EMBL" id="QHW35484.1"/>
    </source>
</evidence>
<keyword evidence="7" id="KW-1185">Reference proteome</keyword>
<feature type="transmembrane region" description="Helical" evidence="5">
    <location>
        <begin position="38"/>
        <end position="61"/>
    </location>
</feature>
<dbReference type="InterPro" id="IPR016944">
    <property type="entry name" value="UCP030066"/>
</dbReference>
<proteinExistence type="predicted"/>
<keyword evidence="4 5" id="KW-0472">Membrane</keyword>
<dbReference type="RefSeq" id="WP_162645630.1">
    <property type="nucleotide sequence ID" value="NZ_CP048287.1"/>
</dbReference>
<feature type="transmembrane region" description="Helical" evidence="5">
    <location>
        <begin position="7"/>
        <end position="26"/>
    </location>
</feature>
<dbReference type="Proteomes" id="UP000479114">
    <property type="component" value="Plasmid unnamed1"/>
</dbReference>
<keyword evidence="2 5" id="KW-0812">Transmembrane</keyword>
<dbReference type="GO" id="GO:0016020">
    <property type="term" value="C:membrane"/>
    <property type="evidence" value="ECO:0007669"/>
    <property type="project" value="UniProtKB-SubCell"/>
</dbReference>
<keyword evidence="3 5" id="KW-1133">Transmembrane helix</keyword>
<evidence type="ECO:0000256" key="3">
    <source>
        <dbReference type="ARBA" id="ARBA00022989"/>
    </source>
</evidence>
<sequence>MKPIAYWVSTISATALLFIGGILFIMQGEHQIEEMNHLGYPVYILTFLGIGRILGSVAIVIPRFPRLKEWAYAGFVIDLIAASASHAYAGDNLVEIASPLIFLVLIIVSWALRPSSRKLKAQ</sequence>
<evidence type="ECO:0000313" key="7">
    <source>
        <dbReference type="Proteomes" id="UP000479114"/>
    </source>
</evidence>
<accession>A0A6C0PA79</accession>
<geneLocation type="plasmid" evidence="6 7">
    <name>unnamed1</name>
</geneLocation>
<reference evidence="6 7" key="1">
    <citation type="submission" date="2020-02" db="EMBL/GenBank/DDBJ databases">
        <title>Paenibacillus sp. nov., isolated from rhizosphere soil of tomato.</title>
        <authorList>
            <person name="Weon H.-Y."/>
            <person name="Lee S.A."/>
        </authorList>
    </citation>
    <scope>NUCLEOTIDE SEQUENCE [LARGE SCALE GENOMIC DNA]</scope>
    <source>
        <strain evidence="6 7">14171R-81</strain>
        <plasmid evidence="6 7">unnamed1</plasmid>
    </source>
</reference>
<evidence type="ECO:0000256" key="1">
    <source>
        <dbReference type="ARBA" id="ARBA00004141"/>
    </source>
</evidence>
<protein>
    <submittedName>
        <fullName evidence="6">DoxX family protein</fullName>
    </submittedName>
</protein>
<gene>
    <name evidence="6" type="ORF">GZH47_31815</name>
</gene>
<comment type="subcellular location">
    <subcellularLocation>
        <location evidence="1">Membrane</location>
        <topology evidence="1">Multi-pass membrane protein</topology>
    </subcellularLocation>
</comment>
<evidence type="ECO:0000256" key="2">
    <source>
        <dbReference type="ARBA" id="ARBA00022692"/>
    </source>
</evidence>
<dbReference type="EMBL" id="CP048287">
    <property type="protein sequence ID" value="QHW35484.1"/>
    <property type="molecule type" value="Genomic_DNA"/>
</dbReference>
<dbReference type="KEGG" id="prz:GZH47_31815"/>